<dbReference type="PANTHER" id="PTHR30055">
    <property type="entry name" value="HTH-TYPE TRANSCRIPTIONAL REGULATOR RUTR"/>
    <property type="match status" value="1"/>
</dbReference>
<dbReference type="InterPro" id="IPR009057">
    <property type="entry name" value="Homeodomain-like_sf"/>
</dbReference>
<dbReference type="EMBL" id="JBEYXV010000006">
    <property type="protein sequence ID" value="MEU6821613.1"/>
    <property type="molecule type" value="Genomic_DNA"/>
</dbReference>
<accession>A0ABV3BKW2</accession>
<proteinExistence type="predicted"/>
<evidence type="ECO:0000256" key="1">
    <source>
        <dbReference type="ARBA" id="ARBA00023015"/>
    </source>
</evidence>
<dbReference type="Pfam" id="PF00440">
    <property type="entry name" value="TetR_N"/>
    <property type="match status" value="1"/>
</dbReference>
<evidence type="ECO:0000313" key="7">
    <source>
        <dbReference type="Proteomes" id="UP001551176"/>
    </source>
</evidence>
<comment type="caution">
    <text evidence="6">The sequence shown here is derived from an EMBL/GenBank/DDBJ whole genome shotgun (WGS) entry which is preliminary data.</text>
</comment>
<dbReference type="PROSITE" id="PS50977">
    <property type="entry name" value="HTH_TETR_2"/>
    <property type="match status" value="1"/>
</dbReference>
<gene>
    <name evidence="6" type="ORF">ABZ921_13355</name>
</gene>
<evidence type="ECO:0000256" key="4">
    <source>
        <dbReference type="PROSITE-ProRule" id="PRU00335"/>
    </source>
</evidence>
<dbReference type="InterPro" id="IPR036271">
    <property type="entry name" value="Tet_transcr_reg_TetR-rel_C_sf"/>
</dbReference>
<evidence type="ECO:0000259" key="5">
    <source>
        <dbReference type="PROSITE" id="PS50977"/>
    </source>
</evidence>
<dbReference type="InterPro" id="IPR001647">
    <property type="entry name" value="HTH_TetR"/>
</dbReference>
<dbReference type="SUPFAM" id="SSF46689">
    <property type="entry name" value="Homeodomain-like"/>
    <property type="match status" value="1"/>
</dbReference>
<feature type="domain" description="HTH tetR-type" evidence="5">
    <location>
        <begin position="27"/>
        <end position="87"/>
    </location>
</feature>
<reference evidence="6 7" key="1">
    <citation type="submission" date="2024-06" db="EMBL/GenBank/DDBJ databases">
        <title>The Natural Products Discovery Center: Release of the First 8490 Sequenced Strains for Exploring Actinobacteria Biosynthetic Diversity.</title>
        <authorList>
            <person name="Kalkreuter E."/>
            <person name="Kautsar S.A."/>
            <person name="Yang D."/>
            <person name="Bader C.D."/>
            <person name="Teijaro C.N."/>
            <person name="Fluegel L."/>
            <person name="Davis C.M."/>
            <person name="Simpson J.R."/>
            <person name="Lauterbach L."/>
            <person name="Steele A.D."/>
            <person name="Gui C."/>
            <person name="Meng S."/>
            <person name="Li G."/>
            <person name="Viehrig K."/>
            <person name="Ye F."/>
            <person name="Su P."/>
            <person name="Kiefer A.F."/>
            <person name="Nichols A."/>
            <person name="Cepeda A.J."/>
            <person name="Yan W."/>
            <person name="Fan B."/>
            <person name="Jiang Y."/>
            <person name="Adhikari A."/>
            <person name="Zheng C.-J."/>
            <person name="Schuster L."/>
            <person name="Cowan T.M."/>
            <person name="Smanski M.J."/>
            <person name="Chevrette M.G."/>
            <person name="De Carvalho L.P.S."/>
            <person name="Shen B."/>
        </authorList>
    </citation>
    <scope>NUCLEOTIDE SEQUENCE [LARGE SCALE GENOMIC DNA]</scope>
    <source>
        <strain evidence="6 7">NPDC046838</strain>
    </source>
</reference>
<keyword evidence="2 4" id="KW-0238">DNA-binding</keyword>
<dbReference type="SUPFAM" id="SSF48498">
    <property type="entry name" value="Tetracyclin repressor-like, C-terminal domain"/>
    <property type="match status" value="1"/>
</dbReference>
<dbReference type="InterPro" id="IPR004111">
    <property type="entry name" value="Repressor_TetR_C"/>
</dbReference>
<keyword evidence="1" id="KW-0805">Transcription regulation</keyword>
<dbReference type="Proteomes" id="UP001551176">
    <property type="component" value="Unassembled WGS sequence"/>
</dbReference>
<dbReference type="Gene3D" id="1.10.10.60">
    <property type="entry name" value="Homeodomain-like"/>
    <property type="match status" value="1"/>
</dbReference>
<keyword evidence="7" id="KW-1185">Reference proteome</keyword>
<evidence type="ECO:0000256" key="3">
    <source>
        <dbReference type="ARBA" id="ARBA00023163"/>
    </source>
</evidence>
<evidence type="ECO:0000256" key="2">
    <source>
        <dbReference type="ARBA" id="ARBA00023125"/>
    </source>
</evidence>
<evidence type="ECO:0000313" key="6">
    <source>
        <dbReference type="EMBL" id="MEU6821613.1"/>
    </source>
</evidence>
<name>A0ABV3BKW2_9ACTN</name>
<protein>
    <submittedName>
        <fullName evidence="6">TetR/AcrR family transcriptional regulator</fullName>
    </submittedName>
</protein>
<dbReference type="InterPro" id="IPR050109">
    <property type="entry name" value="HTH-type_TetR-like_transc_reg"/>
</dbReference>
<dbReference type="Gene3D" id="1.10.357.10">
    <property type="entry name" value="Tetracycline Repressor, domain 2"/>
    <property type="match status" value="1"/>
</dbReference>
<organism evidence="6 7">
    <name type="scientific">Streptomyces atriruber</name>
    <dbReference type="NCBI Taxonomy" id="545121"/>
    <lineage>
        <taxon>Bacteria</taxon>
        <taxon>Bacillati</taxon>
        <taxon>Actinomycetota</taxon>
        <taxon>Actinomycetes</taxon>
        <taxon>Kitasatosporales</taxon>
        <taxon>Streptomycetaceae</taxon>
        <taxon>Streptomyces</taxon>
    </lineage>
</organism>
<keyword evidence="3" id="KW-0804">Transcription</keyword>
<dbReference type="Pfam" id="PF02909">
    <property type="entry name" value="TetR_C_1"/>
    <property type="match status" value="1"/>
</dbReference>
<sequence length="247" mass="26993">MATQKKGESEVSLWERMERPAATQRAALTPQKIAAVAVKVADAEGSAAVTMRRLATELGVAPMAAYRHVSGKDDLWALMVDRVTAEVVVPEDVTGWRAVLRAYAVGSRHLMLAHPWLAQLPTPHFALTPNRMAMAERQLAALEHQGLDADTIMTAFRTVGAYVHGVSQAEVALRQYMEDNGWTSGDEVRGGLAPQMTYLMSTGRYPAYRRYALGAGRKDDAAWQFETGLDCVLDGIGVRLGLEEPRA</sequence>
<dbReference type="RefSeq" id="WP_359347931.1">
    <property type="nucleotide sequence ID" value="NZ_JBEYXV010000006.1"/>
</dbReference>
<dbReference type="PANTHER" id="PTHR30055:SF151">
    <property type="entry name" value="TRANSCRIPTIONAL REGULATORY PROTEIN"/>
    <property type="match status" value="1"/>
</dbReference>
<feature type="DNA-binding region" description="H-T-H motif" evidence="4">
    <location>
        <begin position="50"/>
        <end position="69"/>
    </location>
</feature>